<keyword evidence="4 10" id="KW-0285">Flavoprotein</keyword>
<evidence type="ECO:0000256" key="9">
    <source>
        <dbReference type="ARBA" id="ARBA00023140"/>
    </source>
</evidence>
<evidence type="ECO:0000256" key="7">
    <source>
        <dbReference type="ARBA" id="ARBA00023002"/>
    </source>
</evidence>
<dbReference type="FunFam" id="1.20.140.10:FF:000010">
    <property type="entry name" value="Acyl-coenzyme A oxidase"/>
    <property type="match status" value="1"/>
</dbReference>
<dbReference type="SUPFAM" id="SSF47203">
    <property type="entry name" value="Acyl-CoA dehydrogenase C-terminal domain-like"/>
    <property type="match status" value="2"/>
</dbReference>
<feature type="domain" description="Acyl-CoA oxidase C-alpha1" evidence="14">
    <location>
        <begin position="274"/>
        <end position="417"/>
    </location>
</feature>
<dbReference type="InterPro" id="IPR002655">
    <property type="entry name" value="Acyl-CoA_oxidase_C"/>
</dbReference>
<keyword evidence="9" id="KW-0576">Peroxisome</keyword>
<dbReference type="InterPro" id="IPR036250">
    <property type="entry name" value="AcylCo_DH-like_C"/>
</dbReference>
<evidence type="ECO:0000256" key="1">
    <source>
        <dbReference type="ARBA" id="ARBA00001974"/>
    </source>
</evidence>
<dbReference type="Pfam" id="PF01756">
    <property type="entry name" value="ACOX"/>
    <property type="match status" value="1"/>
</dbReference>
<feature type="binding site" evidence="12">
    <location>
        <position position="162"/>
    </location>
    <ligand>
        <name>FAD</name>
        <dbReference type="ChEBI" id="CHEBI:57692"/>
    </ligand>
</feature>
<dbReference type="Proteomes" id="UP000076078">
    <property type="component" value="Unassembled WGS sequence"/>
</dbReference>
<protein>
    <recommendedName>
        <fullName evidence="10">Acyl-coenzyme A oxidase</fullName>
    </recommendedName>
</protein>
<dbReference type="GO" id="GO:0005504">
    <property type="term" value="F:fatty acid binding"/>
    <property type="evidence" value="ECO:0007669"/>
    <property type="project" value="TreeGrafter"/>
</dbReference>
<dbReference type="Pfam" id="PF22924">
    <property type="entry name" value="ACOX_C_alpha1"/>
    <property type="match status" value="1"/>
</dbReference>
<evidence type="ECO:0000256" key="5">
    <source>
        <dbReference type="ARBA" id="ARBA00022827"/>
    </source>
</evidence>
<dbReference type="AlphaFoldDB" id="A0A151ZBE0"/>
<dbReference type="GO" id="GO:0005777">
    <property type="term" value="C:peroxisome"/>
    <property type="evidence" value="ECO:0007669"/>
    <property type="project" value="UniProtKB-SubCell"/>
</dbReference>
<evidence type="ECO:0000256" key="12">
    <source>
        <dbReference type="PIRSR" id="PIRSR000168-2"/>
    </source>
</evidence>
<dbReference type="OrthoDB" id="538336at2759"/>
<dbReference type="OMA" id="FLGTKKH"/>
<keyword evidence="5 10" id="KW-0274">FAD</keyword>
<comment type="cofactor">
    <cofactor evidence="1">
        <name>FAD</name>
        <dbReference type="ChEBI" id="CHEBI:57692"/>
    </cofactor>
</comment>
<dbReference type="InterPro" id="IPR046373">
    <property type="entry name" value="Acyl-CoA_Oxase/DH_mid-dom_sf"/>
</dbReference>
<evidence type="ECO:0000256" key="3">
    <source>
        <dbReference type="ARBA" id="ARBA00006288"/>
    </source>
</evidence>
<evidence type="ECO:0000313" key="16">
    <source>
        <dbReference type="Proteomes" id="UP000076078"/>
    </source>
</evidence>
<dbReference type="STRING" id="361077.A0A151ZBE0"/>
<dbReference type="PIRSF" id="PIRSF000168">
    <property type="entry name" value="Acyl-CoA_oxidase"/>
    <property type="match status" value="1"/>
</dbReference>
<dbReference type="GO" id="GO:0033540">
    <property type="term" value="P:fatty acid beta-oxidation using acyl-CoA oxidase"/>
    <property type="evidence" value="ECO:0007669"/>
    <property type="project" value="TreeGrafter"/>
</dbReference>
<organism evidence="15 16">
    <name type="scientific">Tieghemostelium lacteum</name>
    <name type="common">Slime mold</name>
    <name type="synonym">Dictyostelium lacteum</name>
    <dbReference type="NCBI Taxonomy" id="361077"/>
    <lineage>
        <taxon>Eukaryota</taxon>
        <taxon>Amoebozoa</taxon>
        <taxon>Evosea</taxon>
        <taxon>Eumycetozoa</taxon>
        <taxon>Dictyostelia</taxon>
        <taxon>Dictyosteliales</taxon>
        <taxon>Raperosteliaceae</taxon>
        <taxon>Tieghemostelium</taxon>
    </lineage>
</organism>
<dbReference type="InterPro" id="IPR012258">
    <property type="entry name" value="Acyl-CoA_oxidase"/>
</dbReference>
<keyword evidence="7" id="KW-0560">Oxidoreductase</keyword>
<dbReference type="FunCoup" id="A0A151ZBE0">
    <property type="interactions" value="6"/>
</dbReference>
<accession>A0A151ZBE0</accession>
<evidence type="ECO:0000256" key="4">
    <source>
        <dbReference type="ARBA" id="ARBA00022630"/>
    </source>
</evidence>
<dbReference type="FunFam" id="2.40.110.10:FF:000005">
    <property type="entry name" value="Acyl-coenzyme A oxidase"/>
    <property type="match status" value="1"/>
</dbReference>
<reference evidence="15 16" key="1">
    <citation type="submission" date="2015-12" db="EMBL/GenBank/DDBJ databases">
        <title>Dictyostelia acquired genes for synthesis and detection of signals that induce cell-type specialization by lateral gene transfer from prokaryotes.</title>
        <authorList>
            <person name="Gloeckner G."/>
            <person name="Schaap P."/>
        </authorList>
    </citation>
    <scope>NUCLEOTIDE SEQUENCE [LARGE SCALE GENOMIC DNA]</scope>
    <source>
        <strain evidence="15 16">TK</strain>
    </source>
</reference>
<feature type="active site" description="Proton acceptor" evidence="11">
    <location>
        <position position="402"/>
    </location>
</feature>
<evidence type="ECO:0000313" key="15">
    <source>
        <dbReference type="EMBL" id="KYQ91256.1"/>
    </source>
</evidence>
<dbReference type="InterPro" id="IPR009100">
    <property type="entry name" value="AcylCoA_DH/oxidase_NM_dom_sf"/>
</dbReference>
<dbReference type="PANTHER" id="PTHR10909">
    <property type="entry name" value="ELECTRON TRANSPORT OXIDOREDUCTASE"/>
    <property type="match status" value="1"/>
</dbReference>
<dbReference type="PANTHER" id="PTHR10909:SF226">
    <property type="entry name" value="ACYL-COENZYME A OXIDASE"/>
    <property type="match status" value="1"/>
</dbReference>
<keyword evidence="8" id="KW-0443">Lipid metabolism</keyword>
<comment type="similarity">
    <text evidence="3 10">Belongs to the acyl-CoA oxidase family.</text>
</comment>
<evidence type="ECO:0000256" key="10">
    <source>
        <dbReference type="PIRNR" id="PIRNR000168"/>
    </source>
</evidence>
<comment type="caution">
    <text evidence="15">The sequence shown here is derived from an EMBL/GenBank/DDBJ whole genome shotgun (WGS) entry which is preliminary data.</text>
</comment>
<dbReference type="Gene3D" id="1.20.140.10">
    <property type="entry name" value="Butyryl-CoA Dehydrogenase, subunit A, domain 3"/>
    <property type="match status" value="2"/>
</dbReference>
<evidence type="ECO:0000256" key="11">
    <source>
        <dbReference type="PIRSR" id="PIRSR000168-1"/>
    </source>
</evidence>
<evidence type="ECO:0000259" key="14">
    <source>
        <dbReference type="Pfam" id="PF22924"/>
    </source>
</evidence>
<comment type="subcellular location">
    <subcellularLocation>
        <location evidence="2">Peroxisome</location>
    </subcellularLocation>
</comment>
<sequence>MLDGEYSKERDQIRNLMQNSSTFDELFLYGPLDVDAHREQTLRAVKELIALKTVHLRDMVDNPKKFLMWFETISYCDPSVALKFAVQYNLWGGTILLLGTKKHHDRYLQDISDGKLLGVFGLTELGHGSNVNGLETTATFDLASKSFIINSPTWTSQKYWPGNISKHGKLATIFARLILGGVDKGVHAFVVPIRSEPTVLYPYGEVLEGVTIRDISYKSSYNGIDNGGLLFKNVKIPLENMLDRFSSVDENGKYHSEIPSNRHFGAMMSVFFIGRVCLSLLSLCSMKVGVAIALSYAYNRLQFGPPKQAEQPIINYTTTQRRLIPSIARAYAYDFAHKAISEPLGRAQDVLHSYSSGIKAFTSWDSVAALQLAREVAGGQGIRLHTRIGMLREHSDLVVTGEGDNTVLCQQVAKFLLAQYHKAMQSGSFSGELAYVNNLTGTTPSQVPIDLLSLSYQQLLLEHREYILVKELYQKIYGNNKTLATNSLEFYNKFNENLTLTIKVAKANVDRLVQGFFLDRIIKLTNTDPTTLTLLKNLCRLDSLVQIQKELGFYFNYNLLSSQKLYIQIDDTITQLCKDITPYSKHLTSAFAIPNKFHPLLNSIE</sequence>
<name>A0A151ZBE0_TIELA</name>
<feature type="binding site" evidence="12">
    <location>
        <position position="123"/>
    </location>
    <ligand>
        <name>FAD</name>
        <dbReference type="ChEBI" id="CHEBI:57692"/>
    </ligand>
</feature>
<evidence type="ECO:0000256" key="8">
    <source>
        <dbReference type="ARBA" id="ARBA00023098"/>
    </source>
</evidence>
<dbReference type="Gene3D" id="2.40.110.10">
    <property type="entry name" value="Butyryl-CoA Dehydrogenase, subunit A, domain 2"/>
    <property type="match status" value="1"/>
</dbReference>
<evidence type="ECO:0000256" key="2">
    <source>
        <dbReference type="ARBA" id="ARBA00004275"/>
    </source>
</evidence>
<gene>
    <name evidence="15" type="ORF">DLAC_08191</name>
</gene>
<keyword evidence="16" id="KW-1185">Reference proteome</keyword>
<proteinExistence type="inferred from homology"/>
<dbReference type="GO" id="GO:0055088">
    <property type="term" value="P:lipid homeostasis"/>
    <property type="evidence" value="ECO:0007669"/>
    <property type="project" value="TreeGrafter"/>
</dbReference>
<keyword evidence="6" id="KW-0276">Fatty acid metabolism</keyword>
<evidence type="ECO:0000259" key="13">
    <source>
        <dbReference type="Pfam" id="PF01756"/>
    </source>
</evidence>
<dbReference type="InParanoid" id="A0A151ZBE0"/>
<dbReference type="GO" id="GO:0071949">
    <property type="term" value="F:FAD binding"/>
    <property type="evidence" value="ECO:0007669"/>
    <property type="project" value="InterPro"/>
</dbReference>
<evidence type="ECO:0000256" key="6">
    <source>
        <dbReference type="ARBA" id="ARBA00022832"/>
    </source>
</evidence>
<dbReference type="EMBL" id="LODT01000035">
    <property type="protein sequence ID" value="KYQ91256.1"/>
    <property type="molecule type" value="Genomic_DNA"/>
</dbReference>
<dbReference type="InterPro" id="IPR055060">
    <property type="entry name" value="ACOX_C_alpha1"/>
</dbReference>
<dbReference type="SUPFAM" id="SSF56645">
    <property type="entry name" value="Acyl-CoA dehydrogenase NM domain-like"/>
    <property type="match status" value="1"/>
</dbReference>
<dbReference type="GO" id="GO:0003997">
    <property type="term" value="F:acyl-CoA oxidase activity"/>
    <property type="evidence" value="ECO:0007669"/>
    <property type="project" value="InterPro"/>
</dbReference>
<feature type="domain" description="Acyl-CoA oxidase C-terminal" evidence="13">
    <location>
        <begin position="461"/>
        <end position="596"/>
    </location>
</feature>